<evidence type="ECO:0000256" key="1">
    <source>
        <dbReference type="ARBA" id="ARBA00022730"/>
    </source>
</evidence>
<dbReference type="HAMAP" id="MF_01334">
    <property type="entry name" value="Ribosomal_bL25_CTC"/>
    <property type="match status" value="1"/>
</dbReference>
<keyword evidence="4 5" id="KW-0687">Ribonucleoprotein</keyword>
<dbReference type="PANTHER" id="PTHR33284:SF1">
    <property type="entry name" value="RIBOSOMAL PROTEIN L25_GLN-TRNA SYNTHETASE, ANTI-CODON-BINDING DOMAIN-CONTAINING PROTEIN"/>
    <property type="match status" value="1"/>
</dbReference>
<dbReference type="InterPro" id="IPR011035">
    <property type="entry name" value="Ribosomal_bL25/Gln-tRNA_synth"/>
</dbReference>
<dbReference type="InterPro" id="IPR029751">
    <property type="entry name" value="Ribosomal_L25_dom"/>
</dbReference>
<dbReference type="SUPFAM" id="SSF50715">
    <property type="entry name" value="Ribosomal protein L25-like"/>
    <property type="match status" value="1"/>
</dbReference>
<evidence type="ECO:0000256" key="2">
    <source>
        <dbReference type="ARBA" id="ARBA00022884"/>
    </source>
</evidence>
<dbReference type="InterPro" id="IPR037121">
    <property type="entry name" value="Ribosomal_bL25_C"/>
</dbReference>
<dbReference type="InterPro" id="IPR020057">
    <property type="entry name" value="Ribosomal_bL25_b-dom"/>
</dbReference>
<dbReference type="GO" id="GO:0003735">
    <property type="term" value="F:structural constituent of ribosome"/>
    <property type="evidence" value="ECO:0007669"/>
    <property type="project" value="InterPro"/>
</dbReference>
<accession>A0A2M8QG49</accession>
<evidence type="ECO:0000259" key="8">
    <source>
        <dbReference type="Pfam" id="PF14693"/>
    </source>
</evidence>
<dbReference type="Proteomes" id="UP000230790">
    <property type="component" value="Unassembled WGS sequence"/>
</dbReference>
<keyword evidence="2 5" id="KW-0694">RNA-binding</keyword>
<dbReference type="Gene3D" id="2.40.240.10">
    <property type="entry name" value="Ribosomal Protein L25, Chain P"/>
    <property type="match status" value="1"/>
</dbReference>
<dbReference type="PANTHER" id="PTHR33284">
    <property type="entry name" value="RIBOSOMAL PROTEIN L25/GLN-TRNA SYNTHETASE, ANTI-CODON-BINDING DOMAIN-CONTAINING PROTEIN"/>
    <property type="match status" value="1"/>
</dbReference>
<comment type="function">
    <text evidence="5">This is one of the proteins that binds to the 5S RNA in the ribosome where it forms part of the central protuberance.</text>
</comment>
<evidence type="ECO:0000313" key="10">
    <source>
        <dbReference type="Proteomes" id="UP000230790"/>
    </source>
</evidence>
<dbReference type="Pfam" id="PF01386">
    <property type="entry name" value="Ribosomal_L25p"/>
    <property type="match status" value="1"/>
</dbReference>
<feature type="compositionally biased region" description="Basic and acidic residues" evidence="6">
    <location>
        <begin position="201"/>
        <end position="215"/>
    </location>
</feature>
<keyword evidence="1 5" id="KW-0699">rRNA-binding</keyword>
<feature type="domain" description="Large ribosomal subunit protein bL25 beta" evidence="8">
    <location>
        <begin position="102"/>
        <end position="183"/>
    </location>
</feature>
<dbReference type="InterPro" id="IPR001021">
    <property type="entry name" value="Ribosomal_bL25_long"/>
</dbReference>
<evidence type="ECO:0000256" key="6">
    <source>
        <dbReference type="SAM" id="MobiDB-lite"/>
    </source>
</evidence>
<evidence type="ECO:0000313" key="9">
    <source>
        <dbReference type="EMBL" id="PJF48791.1"/>
    </source>
</evidence>
<evidence type="ECO:0000256" key="5">
    <source>
        <dbReference type="HAMAP-Rule" id="MF_01334"/>
    </source>
</evidence>
<organism evidence="9 10">
    <name type="scientific">Candidatus Thermofonsia Clade 3 bacterium</name>
    <dbReference type="NCBI Taxonomy" id="2364212"/>
    <lineage>
        <taxon>Bacteria</taxon>
        <taxon>Bacillati</taxon>
        <taxon>Chloroflexota</taxon>
        <taxon>Candidatus Thermofontia</taxon>
        <taxon>Candidatus Thermofonsia Clade 3</taxon>
    </lineage>
</organism>
<dbReference type="CDD" id="cd00495">
    <property type="entry name" value="Ribosomal_L25_TL5_CTC"/>
    <property type="match status" value="1"/>
</dbReference>
<evidence type="ECO:0000259" key="7">
    <source>
        <dbReference type="Pfam" id="PF01386"/>
    </source>
</evidence>
<dbReference type="AlphaFoldDB" id="A0A2M8QG49"/>
<comment type="caution">
    <text evidence="9">The sequence shown here is derived from an EMBL/GenBank/DDBJ whole genome shotgun (WGS) entry which is preliminary data.</text>
</comment>
<protein>
    <recommendedName>
        <fullName evidence="5">Large ribosomal subunit protein bL25</fullName>
    </recommendedName>
    <alternativeName>
        <fullName evidence="5">General stress protein CTC</fullName>
    </alternativeName>
</protein>
<keyword evidence="3 5" id="KW-0689">Ribosomal protein</keyword>
<evidence type="ECO:0000256" key="3">
    <source>
        <dbReference type="ARBA" id="ARBA00022980"/>
    </source>
</evidence>
<name>A0A2M8QG49_9CHLR</name>
<evidence type="ECO:0000256" key="4">
    <source>
        <dbReference type="ARBA" id="ARBA00023274"/>
    </source>
</evidence>
<gene>
    <name evidence="5" type="primary">rplY</name>
    <name evidence="5" type="synonym">ctc</name>
    <name evidence="9" type="ORF">CUN48_01710</name>
</gene>
<sequence>MADKIELRAEIRAAVGSGVNALRRSGKVPAIVYGRNTPNIPIQLDAREVTNTLRKTGHNTLITLHIAGQDAPQMVLTREVQRDPIRRTIQHIDFYAVSMTEKITASIRVMLEGEPEDVKSGVGVLLQERDTLKIECLPSDLIEAVTIDVSKMKVDDVVRVKDVVVPPGIALLDDPEDEVVRVTRFVEAKEEAAAEPAEVEVIEKGKKEEAEGAEE</sequence>
<dbReference type="Pfam" id="PF14693">
    <property type="entry name" value="Ribosomal_TL5_C"/>
    <property type="match status" value="1"/>
</dbReference>
<dbReference type="GO" id="GO:0008097">
    <property type="term" value="F:5S rRNA binding"/>
    <property type="evidence" value="ECO:0007669"/>
    <property type="project" value="InterPro"/>
</dbReference>
<feature type="region of interest" description="Disordered" evidence="6">
    <location>
        <begin position="196"/>
        <end position="215"/>
    </location>
</feature>
<comment type="similarity">
    <text evidence="5">Belongs to the bacterial ribosomal protein bL25 family. CTC subfamily.</text>
</comment>
<dbReference type="GO" id="GO:0006412">
    <property type="term" value="P:translation"/>
    <property type="evidence" value="ECO:0007669"/>
    <property type="project" value="UniProtKB-UniRule"/>
</dbReference>
<dbReference type="Gene3D" id="2.170.120.20">
    <property type="entry name" value="Ribosomal protein L25, beta domain"/>
    <property type="match status" value="1"/>
</dbReference>
<feature type="domain" description="Large ribosomal subunit protein bL25 L25" evidence="7">
    <location>
        <begin position="7"/>
        <end position="94"/>
    </location>
</feature>
<dbReference type="InterPro" id="IPR020930">
    <property type="entry name" value="Ribosomal_uL5_bac-type"/>
</dbReference>
<dbReference type="NCBIfam" id="TIGR00731">
    <property type="entry name" value="bL25_bact_ctc"/>
    <property type="match status" value="1"/>
</dbReference>
<dbReference type="GO" id="GO:0022625">
    <property type="term" value="C:cytosolic large ribosomal subunit"/>
    <property type="evidence" value="ECO:0007669"/>
    <property type="project" value="TreeGrafter"/>
</dbReference>
<reference evidence="9 10" key="1">
    <citation type="submission" date="2017-11" db="EMBL/GenBank/DDBJ databases">
        <title>Evolution of Phototrophy in the Chloroflexi Phylum Driven by Horizontal Gene Transfer.</title>
        <authorList>
            <person name="Ward L.M."/>
            <person name="Hemp J."/>
            <person name="Shih P.M."/>
            <person name="Mcglynn S.E."/>
            <person name="Fischer W."/>
        </authorList>
    </citation>
    <scope>NUCLEOTIDE SEQUENCE [LARGE SCALE GENOMIC DNA]</scope>
    <source>
        <strain evidence="9">JP3_7</strain>
    </source>
</reference>
<dbReference type="EMBL" id="PGTN01000006">
    <property type="protein sequence ID" value="PJF48791.1"/>
    <property type="molecule type" value="Genomic_DNA"/>
</dbReference>
<proteinExistence type="inferred from homology"/>
<dbReference type="InterPro" id="IPR020056">
    <property type="entry name" value="Rbsml_bL25/Gln-tRNA_synth_N"/>
</dbReference>
<comment type="subunit">
    <text evidence="5">Part of the 50S ribosomal subunit; part of the 5S rRNA/L5/L18/L25 subcomplex. Contacts the 5S rRNA. Binds to the 5S rRNA independently of L5 and L18.</text>
</comment>